<dbReference type="AlphaFoldDB" id="A0ABC8T2L6"/>
<sequence length="450" mass="49274">MCSSGSLSSVRLLVLAARVMSLENITDEDAMEMEQKEHLGLFDALGSLLEDPTWPQMHPKPCTDTPWPGIECEIERDPPIFHVTRIHIGPDILTPPCKTSAKLSQSLLKLPYLKTLSLFSCFTSSPVSLSPFLFGSAFSSLEHLSLGSNPSLSGDIPPSIAEIVSLRVLCLSQNSLQGEIPKEINGLFNLEELDLSYNFFSGSIPQEIGGMKSLTILNLSWNSLKGEVPCSLGQLQLLQKIDLSSNKLQGRIPSDLGHLKSLVLLDLSHNTLSGPIPETLSGLEQLQYLMLEDNSINTGIPIFIGALMGLNVLSLSRCGLVGPIPTSFFNLKNLTALSLDNNSLNGTVSPNLGTLPNLDQLNLSHNQFSGELQLPEEFIEKPGKRLDVRGNNGLCKKHQIYSNKKSSFSLPADDSKKMKPVWYEGDMSSSSPKFDQKFVFPCLFFLVLFA</sequence>
<evidence type="ECO:0008006" key="14">
    <source>
        <dbReference type="Google" id="ProtNLM"/>
    </source>
</evidence>
<comment type="caution">
    <text evidence="12">The sequence shown here is derived from an EMBL/GenBank/DDBJ whole genome shotgun (WGS) entry which is preliminary data.</text>
</comment>
<dbReference type="SUPFAM" id="SSF52058">
    <property type="entry name" value="L domain-like"/>
    <property type="match status" value="1"/>
</dbReference>
<keyword evidence="10" id="KW-0325">Glycoprotein</keyword>
<dbReference type="Pfam" id="PF00560">
    <property type="entry name" value="LRR_1"/>
    <property type="match status" value="3"/>
</dbReference>
<dbReference type="Proteomes" id="UP001642360">
    <property type="component" value="Unassembled WGS sequence"/>
</dbReference>
<evidence type="ECO:0000256" key="4">
    <source>
        <dbReference type="ARBA" id="ARBA00022614"/>
    </source>
</evidence>
<dbReference type="GO" id="GO:0051707">
    <property type="term" value="P:response to other organism"/>
    <property type="evidence" value="ECO:0007669"/>
    <property type="project" value="UniProtKB-ARBA"/>
</dbReference>
<name>A0ABC8T2L6_9AQUA</name>
<keyword evidence="6 11" id="KW-0732">Signal</keyword>
<proteinExistence type="inferred from homology"/>
<dbReference type="PRINTS" id="PR00019">
    <property type="entry name" value="LEURICHRPT"/>
</dbReference>
<keyword evidence="5" id="KW-0812">Transmembrane</keyword>
<comment type="subcellular location">
    <subcellularLocation>
        <location evidence="1">Cell membrane</location>
        <topology evidence="1">Single-pass type I membrane protein</topology>
    </subcellularLocation>
</comment>
<keyword evidence="9" id="KW-0472">Membrane</keyword>
<dbReference type="Pfam" id="PF13855">
    <property type="entry name" value="LRR_8"/>
    <property type="match status" value="2"/>
</dbReference>
<dbReference type="GO" id="GO:0006952">
    <property type="term" value="P:defense response"/>
    <property type="evidence" value="ECO:0007669"/>
    <property type="project" value="UniProtKB-ARBA"/>
</dbReference>
<evidence type="ECO:0000256" key="5">
    <source>
        <dbReference type="ARBA" id="ARBA00022692"/>
    </source>
</evidence>
<evidence type="ECO:0000256" key="11">
    <source>
        <dbReference type="SAM" id="SignalP"/>
    </source>
</evidence>
<dbReference type="GO" id="GO:0005886">
    <property type="term" value="C:plasma membrane"/>
    <property type="evidence" value="ECO:0007669"/>
    <property type="project" value="UniProtKB-SubCell"/>
</dbReference>
<evidence type="ECO:0000313" key="13">
    <source>
        <dbReference type="Proteomes" id="UP001642360"/>
    </source>
</evidence>
<evidence type="ECO:0000256" key="3">
    <source>
        <dbReference type="ARBA" id="ARBA00022475"/>
    </source>
</evidence>
<evidence type="ECO:0000256" key="10">
    <source>
        <dbReference type="ARBA" id="ARBA00023180"/>
    </source>
</evidence>
<keyword evidence="13" id="KW-1185">Reference proteome</keyword>
<evidence type="ECO:0000256" key="7">
    <source>
        <dbReference type="ARBA" id="ARBA00022737"/>
    </source>
</evidence>
<evidence type="ECO:0000256" key="1">
    <source>
        <dbReference type="ARBA" id="ARBA00004251"/>
    </source>
</evidence>
<dbReference type="SMART" id="SM00369">
    <property type="entry name" value="LRR_TYP"/>
    <property type="match status" value="5"/>
</dbReference>
<organism evidence="12 13">
    <name type="scientific">Ilex paraguariensis</name>
    <name type="common">yerba mate</name>
    <dbReference type="NCBI Taxonomy" id="185542"/>
    <lineage>
        <taxon>Eukaryota</taxon>
        <taxon>Viridiplantae</taxon>
        <taxon>Streptophyta</taxon>
        <taxon>Embryophyta</taxon>
        <taxon>Tracheophyta</taxon>
        <taxon>Spermatophyta</taxon>
        <taxon>Magnoliopsida</taxon>
        <taxon>eudicotyledons</taxon>
        <taxon>Gunneridae</taxon>
        <taxon>Pentapetalae</taxon>
        <taxon>asterids</taxon>
        <taxon>campanulids</taxon>
        <taxon>Aquifoliales</taxon>
        <taxon>Aquifoliaceae</taxon>
        <taxon>Ilex</taxon>
    </lineage>
</organism>
<dbReference type="EMBL" id="CAUOFW020003836">
    <property type="protein sequence ID" value="CAK9162326.1"/>
    <property type="molecule type" value="Genomic_DNA"/>
</dbReference>
<comment type="similarity">
    <text evidence="2">Belongs to the RLP family.</text>
</comment>
<keyword evidence="7" id="KW-0677">Repeat</keyword>
<gene>
    <name evidence="12" type="ORF">ILEXP_LOCUS31190</name>
</gene>
<feature type="signal peptide" evidence="11">
    <location>
        <begin position="1"/>
        <end position="21"/>
    </location>
</feature>
<keyword evidence="3" id="KW-1003">Cell membrane</keyword>
<dbReference type="FunFam" id="3.80.10.10:FF:000356">
    <property type="entry name" value="LRR receptor-like serine/threonine-protein kinase"/>
    <property type="match status" value="1"/>
</dbReference>
<dbReference type="InterPro" id="IPR032675">
    <property type="entry name" value="LRR_dom_sf"/>
</dbReference>
<evidence type="ECO:0000256" key="6">
    <source>
        <dbReference type="ARBA" id="ARBA00022729"/>
    </source>
</evidence>
<evidence type="ECO:0000256" key="8">
    <source>
        <dbReference type="ARBA" id="ARBA00022989"/>
    </source>
</evidence>
<evidence type="ECO:0000256" key="2">
    <source>
        <dbReference type="ARBA" id="ARBA00009592"/>
    </source>
</evidence>
<accession>A0ABC8T2L6</accession>
<feature type="chain" id="PRO_5044886242" description="Piriformospora indica-insensitive protein 2" evidence="11">
    <location>
        <begin position="22"/>
        <end position="450"/>
    </location>
</feature>
<dbReference type="FunFam" id="3.80.10.10:FF:000269">
    <property type="entry name" value="Piriformospora indica-insensitive protein 2"/>
    <property type="match status" value="1"/>
</dbReference>
<dbReference type="PANTHER" id="PTHR48063">
    <property type="entry name" value="LRR RECEPTOR-LIKE KINASE"/>
    <property type="match status" value="1"/>
</dbReference>
<dbReference type="Gene3D" id="3.80.10.10">
    <property type="entry name" value="Ribonuclease Inhibitor"/>
    <property type="match status" value="3"/>
</dbReference>
<dbReference type="FunFam" id="3.80.10.10:FF:000041">
    <property type="entry name" value="LRR receptor-like serine/threonine-protein kinase ERECTA"/>
    <property type="match status" value="1"/>
</dbReference>
<dbReference type="InterPro" id="IPR046956">
    <property type="entry name" value="RLP23-like"/>
</dbReference>
<protein>
    <recommendedName>
        <fullName evidence="14">Piriformospora indica-insensitive protein 2</fullName>
    </recommendedName>
</protein>
<keyword evidence="8" id="KW-1133">Transmembrane helix</keyword>
<evidence type="ECO:0000256" key="9">
    <source>
        <dbReference type="ARBA" id="ARBA00023136"/>
    </source>
</evidence>
<dbReference type="InterPro" id="IPR001611">
    <property type="entry name" value="Leu-rich_rpt"/>
</dbReference>
<reference evidence="12 13" key="1">
    <citation type="submission" date="2024-02" db="EMBL/GenBank/DDBJ databases">
        <authorList>
            <person name="Vignale AGUSTIN F."/>
            <person name="Sosa J E."/>
            <person name="Modenutti C."/>
        </authorList>
    </citation>
    <scope>NUCLEOTIDE SEQUENCE [LARGE SCALE GENOMIC DNA]</scope>
</reference>
<keyword evidence="4" id="KW-0433">Leucine-rich repeat</keyword>
<evidence type="ECO:0000313" key="12">
    <source>
        <dbReference type="EMBL" id="CAK9162326.1"/>
    </source>
</evidence>
<dbReference type="InterPro" id="IPR003591">
    <property type="entry name" value="Leu-rich_rpt_typical-subtyp"/>
</dbReference>